<reference evidence="9" key="1">
    <citation type="submission" date="2019-03" db="EMBL/GenBank/DDBJ databases">
        <authorList>
            <person name="Hao L."/>
        </authorList>
    </citation>
    <scope>NUCLEOTIDE SEQUENCE</scope>
</reference>
<evidence type="ECO:0000256" key="5">
    <source>
        <dbReference type="ARBA" id="ARBA00022679"/>
    </source>
</evidence>
<dbReference type="Pfam" id="PF03610">
    <property type="entry name" value="EIIA-man"/>
    <property type="match status" value="1"/>
</dbReference>
<evidence type="ECO:0000256" key="1">
    <source>
        <dbReference type="ARBA" id="ARBA00004496"/>
    </source>
</evidence>
<keyword evidence="6" id="KW-0598">Phosphotransferase system</keyword>
<dbReference type="InterPro" id="IPR004701">
    <property type="entry name" value="PTS_EIIA_man-typ"/>
</dbReference>
<dbReference type="InterPro" id="IPR033887">
    <property type="entry name" value="PTS_IIA_man"/>
</dbReference>
<gene>
    <name evidence="9" type="primary">manX</name>
    <name evidence="9" type="ORF">SCFA_760010</name>
</gene>
<keyword evidence="2" id="KW-0813">Transport</keyword>
<dbReference type="InterPro" id="IPR036662">
    <property type="entry name" value="PTS_EIIA_man-typ_sf"/>
</dbReference>
<dbReference type="GO" id="GO:0009401">
    <property type="term" value="P:phosphoenolpyruvate-dependent sugar phosphotransferase system"/>
    <property type="evidence" value="ECO:0007669"/>
    <property type="project" value="UniProtKB-KW"/>
</dbReference>
<evidence type="ECO:0000256" key="3">
    <source>
        <dbReference type="ARBA" id="ARBA00022490"/>
    </source>
</evidence>
<name>A0A485M457_9ZZZZ</name>
<dbReference type="EMBL" id="CAADRM010000143">
    <property type="protein sequence ID" value="VFU18088.1"/>
    <property type="molecule type" value="Genomic_DNA"/>
</dbReference>
<sequence>MVGIIVVAHGRLAEALTETAEMIVGHAEAFKACSFCQGSDVDKLRKMLKTTIKEVNTGDGVIILTDMFGGTPSNISLSFLERNEVEVITGVNLPMVITALTKREGKNIRDLAQILKEHGSHNINIASEILSTAIGKK</sequence>
<dbReference type="InterPro" id="IPR051471">
    <property type="entry name" value="Bacterial_PTS_sugar_comp"/>
</dbReference>
<dbReference type="AlphaFoldDB" id="A0A485M457"/>
<dbReference type="PANTHER" id="PTHR33799">
    <property type="entry name" value="PTS PERMEASE-RELATED-RELATED"/>
    <property type="match status" value="1"/>
</dbReference>
<keyword evidence="3" id="KW-0963">Cytoplasm</keyword>
<dbReference type="Gene3D" id="3.40.50.510">
    <property type="entry name" value="Phosphotransferase system, mannose-type IIA component"/>
    <property type="match status" value="1"/>
</dbReference>
<feature type="domain" description="PTS EIIA type-4" evidence="8">
    <location>
        <begin position="1"/>
        <end position="123"/>
    </location>
</feature>
<accession>A0A485M457</accession>
<evidence type="ECO:0000313" key="9">
    <source>
        <dbReference type="EMBL" id="VFU18088.1"/>
    </source>
</evidence>
<organism evidence="9">
    <name type="scientific">anaerobic digester metagenome</name>
    <dbReference type="NCBI Taxonomy" id="1263854"/>
    <lineage>
        <taxon>unclassified sequences</taxon>
        <taxon>metagenomes</taxon>
        <taxon>ecological metagenomes</taxon>
    </lineage>
</organism>
<dbReference type="GO" id="GO:0016301">
    <property type="term" value="F:kinase activity"/>
    <property type="evidence" value="ECO:0007669"/>
    <property type="project" value="UniProtKB-KW"/>
</dbReference>
<evidence type="ECO:0000256" key="2">
    <source>
        <dbReference type="ARBA" id="ARBA00022448"/>
    </source>
</evidence>
<keyword evidence="7" id="KW-0418">Kinase</keyword>
<dbReference type="PANTHER" id="PTHR33799:SF1">
    <property type="entry name" value="PTS SYSTEM MANNOSE-SPECIFIC EIIAB COMPONENT-RELATED"/>
    <property type="match status" value="1"/>
</dbReference>
<keyword evidence="4" id="KW-0762">Sugar transport</keyword>
<evidence type="ECO:0000256" key="4">
    <source>
        <dbReference type="ARBA" id="ARBA00022597"/>
    </source>
</evidence>
<comment type="subcellular location">
    <subcellularLocation>
        <location evidence="1">Cytoplasm</location>
    </subcellularLocation>
</comment>
<protein>
    <submittedName>
        <fullName evidence="9">PTS system mannose-specific EIIAB component</fullName>
    </submittedName>
</protein>
<dbReference type="GO" id="GO:0016020">
    <property type="term" value="C:membrane"/>
    <property type="evidence" value="ECO:0007669"/>
    <property type="project" value="InterPro"/>
</dbReference>
<dbReference type="PROSITE" id="PS51096">
    <property type="entry name" value="PTS_EIIA_TYPE_4"/>
    <property type="match status" value="1"/>
</dbReference>
<evidence type="ECO:0000259" key="8">
    <source>
        <dbReference type="PROSITE" id="PS51096"/>
    </source>
</evidence>
<evidence type="ECO:0000256" key="6">
    <source>
        <dbReference type="ARBA" id="ARBA00022683"/>
    </source>
</evidence>
<proteinExistence type="predicted"/>
<keyword evidence="5" id="KW-0808">Transferase</keyword>
<dbReference type="CDD" id="cd00006">
    <property type="entry name" value="PTS_IIA_man"/>
    <property type="match status" value="1"/>
</dbReference>
<dbReference type="SUPFAM" id="SSF53062">
    <property type="entry name" value="PTS system fructose IIA component-like"/>
    <property type="match status" value="1"/>
</dbReference>
<evidence type="ECO:0000256" key="7">
    <source>
        <dbReference type="ARBA" id="ARBA00022777"/>
    </source>
</evidence>
<dbReference type="GO" id="GO:0005737">
    <property type="term" value="C:cytoplasm"/>
    <property type="evidence" value="ECO:0007669"/>
    <property type="project" value="UniProtKB-SubCell"/>
</dbReference>